<gene>
    <name evidence="1" type="ORF">FJM01_03010</name>
</gene>
<accession>A0A502M1H1</accession>
<evidence type="ECO:0000313" key="1">
    <source>
        <dbReference type="EMBL" id="TPI01158.1"/>
    </source>
</evidence>
<reference evidence="1 2" key="1">
    <citation type="submission" date="2019-06" db="EMBL/GenBank/DDBJ databases">
        <title>A comparative genomics study of ostrich specific Mycoplasmas.</title>
        <authorList>
            <person name="Botes A."/>
            <person name="Nel T."/>
        </authorList>
    </citation>
    <scope>NUCLEOTIDE SEQUENCE [LARGE SCALE GENOMIC DNA]</scope>
    <source>
        <strain evidence="1 2">Ms01</strain>
    </source>
</reference>
<evidence type="ECO:0000313" key="2">
    <source>
        <dbReference type="Proteomes" id="UP000317904"/>
    </source>
</evidence>
<organism evidence="1 2">
    <name type="scientific">Mycoplasma struthionis</name>
    <dbReference type="NCBI Taxonomy" id="538220"/>
    <lineage>
        <taxon>Bacteria</taxon>
        <taxon>Bacillati</taxon>
        <taxon>Mycoplasmatota</taxon>
        <taxon>Mollicutes</taxon>
        <taxon>Mycoplasmataceae</taxon>
        <taxon>Mycoplasma</taxon>
    </lineage>
</organism>
<protein>
    <submittedName>
        <fullName evidence="1">Uncharacterized protein</fullName>
    </submittedName>
</protein>
<dbReference type="EMBL" id="VFSY01000029">
    <property type="protein sequence ID" value="TPI01158.1"/>
    <property type="molecule type" value="Genomic_DNA"/>
</dbReference>
<comment type="caution">
    <text evidence="1">The sequence shown here is derived from an EMBL/GenBank/DDBJ whole genome shotgun (WGS) entry which is preliminary data.</text>
</comment>
<dbReference type="RefSeq" id="WP_140701333.1">
    <property type="nucleotide sequence ID" value="NZ_VFSY01000029.1"/>
</dbReference>
<dbReference type="Proteomes" id="UP000317904">
    <property type="component" value="Unassembled WGS sequence"/>
</dbReference>
<dbReference type="AlphaFoldDB" id="A0A502M1H1"/>
<sequence length="66" mass="7899">MEKTYLLENYIFDDKSYNINVILTNNKYMYAGVKKSQIYLKVPKKYNNLVNIDSFLKNVFPKLLKN</sequence>
<name>A0A502M1H1_9MOLU</name>
<proteinExistence type="predicted"/>